<accession>A0A3S2URM3</accession>
<keyword evidence="2" id="KW-1185">Reference proteome</keyword>
<organism evidence="1 2">
    <name type="scientific">Mucilaginibacter limnophilus</name>
    <dbReference type="NCBI Taxonomy" id="1932778"/>
    <lineage>
        <taxon>Bacteria</taxon>
        <taxon>Pseudomonadati</taxon>
        <taxon>Bacteroidota</taxon>
        <taxon>Sphingobacteriia</taxon>
        <taxon>Sphingobacteriales</taxon>
        <taxon>Sphingobacteriaceae</taxon>
        <taxon>Mucilaginibacter</taxon>
    </lineage>
</organism>
<evidence type="ECO:0000313" key="1">
    <source>
        <dbReference type="EMBL" id="RVU02970.1"/>
    </source>
</evidence>
<dbReference type="AlphaFoldDB" id="A0A3S2URM3"/>
<comment type="caution">
    <text evidence="1">The sequence shown here is derived from an EMBL/GenBank/DDBJ whole genome shotgun (WGS) entry which is preliminary data.</text>
</comment>
<evidence type="ECO:0008006" key="3">
    <source>
        <dbReference type="Google" id="ProtNLM"/>
    </source>
</evidence>
<protein>
    <recommendedName>
        <fullName evidence="3">DUF4374 domain-containing protein</fullName>
    </recommendedName>
</protein>
<evidence type="ECO:0000313" key="2">
    <source>
        <dbReference type="Proteomes" id="UP000282759"/>
    </source>
</evidence>
<reference evidence="1 2" key="1">
    <citation type="submission" date="2019-01" db="EMBL/GenBank/DDBJ databases">
        <authorList>
            <person name="Chen W.-M."/>
        </authorList>
    </citation>
    <scope>NUCLEOTIDE SEQUENCE [LARGE SCALE GENOMIC DNA]</scope>
    <source>
        <strain evidence="1 2">YBJ-36</strain>
    </source>
</reference>
<gene>
    <name evidence="1" type="ORF">EOD41_03280</name>
</gene>
<dbReference type="EMBL" id="SACK01000001">
    <property type="protein sequence ID" value="RVU02970.1"/>
    <property type="molecule type" value="Genomic_DNA"/>
</dbReference>
<dbReference type="OrthoDB" id="697364at2"/>
<proteinExistence type="predicted"/>
<name>A0A3S2URM3_9SPHI</name>
<dbReference type="RefSeq" id="WP_127703335.1">
    <property type="nucleotide sequence ID" value="NZ_SACK01000001.1"/>
</dbReference>
<sequence>MKIQILFILALATALQTACKKEKAGEPDSQVNPGPVNDPLLFGQTWQKSTSPGVATVWSGKNRDTTIVGYKHSGLIVTGFYERAVISPNGIAKGIDFYGNEVANGNNSRLCQFLQVSTPFATTTGRELNPSYIEWSQGSTTYNDNTYIIALGTYKGQRASSYYYKVSGTDGKPTFHPLAQTPNGNGYAWYCGTEKGLLVSNSLSPDTKKTFLSIYRETQWLQDYKLEAPGYIYIDVENVFAKDAEHLIVIVDAKKEGTPITGLFYFTINLIDHTIKRYQADLPEVNYHINEGAYAKNTVYLPYYENSSNKCAYVTVRLDDKLDKLITEKVDLPVKAGINYGSATLVATKGNAVYTAGEQSGKACYWRNDKLIEIENKDANASVITKIAVFD</sequence>
<dbReference type="Proteomes" id="UP000282759">
    <property type="component" value="Unassembled WGS sequence"/>
</dbReference>